<dbReference type="PANTHER" id="PTHR13170:SF16">
    <property type="entry name" value="PROTEIN O-GLCNACASE"/>
    <property type="match status" value="1"/>
</dbReference>
<dbReference type="SUPFAM" id="SSF140657">
    <property type="entry name" value="Hyaluronidase post-catalytic domain-like"/>
    <property type="match status" value="1"/>
</dbReference>
<reference evidence="7" key="3">
    <citation type="submission" date="2023-01" db="EMBL/GenBank/DDBJ databases">
        <title>Human gut microbiome strain richness.</title>
        <authorList>
            <person name="Chen-Liaw A."/>
        </authorList>
    </citation>
    <scope>NUCLEOTIDE SEQUENCE</scope>
    <source>
        <strain evidence="7">RTP21484st1_E5_RTP21484_190118</strain>
    </source>
</reference>
<dbReference type="GO" id="GO:0005975">
    <property type="term" value="P:carbohydrate metabolic process"/>
    <property type="evidence" value="ECO:0007669"/>
    <property type="project" value="UniProtKB-ARBA"/>
</dbReference>
<dbReference type="InterPro" id="IPR013780">
    <property type="entry name" value="Glyco_hydro_b"/>
</dbReference>
<dbReference type="SUPFAM" id="SSF55545">
    <property type="entry name" value="beta-N-acetylhexosaminidase-like domain"/>
    <property type="match status" value="1"/>
</dbReference>
<evidence type="ECO:0000256" key="3">
    <source>
        <dbReference type="PROSITE-ProRule" id="PRU01353"/>
    </source>
</evidence>
<dbReference type="SUPFAM" id="SSF51445">
    <property type="entry name" value="(Trans)glycosidases"/>
    <property type="match status" value="1"/>
</dbReference>
<dbReference type="InterPro" id="IPR029018">
    <property type="entry name" value="Hex-like_dom2"/>
</dbReference>
<dbReference type="Proteomes" id="UP000095591">
    <property type="component" value="Unassembled WGS sequence"/>
</dbReference>
<dbReference type="Proteomes" id="UP000441609">
    <property type="component" value="Unassembled WGS sequence"/>
</dbReference>
<reference evidence="6 9" key="1">
    <citation type="submission" date="2015-09" db="EMBL/GenBank/DDBJ databases">
        <authorList>
            <consortium name="Pathogen Informatics"/>
        </authorList>
    </citation>
    <scope>NUCLEOTIDE SEQUENCE [LARGE SCALE GENOMIC DNA]</scope>
    <source>
        <strain evidence="6 9">2789STDY5608872</strain>
    </source>
</reference>
<sequence length="837" mass="95089">MKTLKYLLATMLLLGVCNLTHSQKLSLGIFPEPQEVTISSQTYAPSHGYTLRGINNPDADAVKLLKEALPFAKSGKSLPLEIKKLKDKTPEMQRSGAYTLTITKKGIMIGIVDDNSLFYAAQTLKQLAKYDEGKKILPLCSIKDYPDVLFRGTVEGFYGQPWSHADRIEQIRFYGRIKLNTYIYGPKDDPYHSSPNWRKPYPAEEAEHIKELAEEATHNKVNFVWAIHPGQDIQWNLTDSMNILSKFEKMYDLGVRSFAVFFDDISGEGARPEKQAGLLNYIHKEFITKKNDVQPLIMCPTEYNRSWAKTDYLDILGTQLDPAIQIMWTGDRVVADITKEGVEWVNNRIRRPAYIWWNFPVSDYCQDHLLMGPAYGLDTQAAGTMTGFVSNPMEYAEASKVAIFGVGMYTWNIENYDPTQAWKDACDFIMPEASMAFRIFCEHNCDPGPNGHQYRREESANYVAPIQTFLAGYKKNTFPEQSANLLGTLFAQITASPSMIYSQSPNKRLIEQINPWLIQFEFLGKAGTSALHMAHAWYEKDRSYTWQRYLETSALLDSMKLINRTLNQKAQPKGVKVGSKVLHPFIVDLYRQTGRNLLSTDGIAPDEVKVSIPSIFTNIDQLKSQPCAEGDNTVGYVPLFEVVKVQPNQYLGIGWEIQKEAESFCFNLPKSNQPGRVFEWSADGKSWSLIPHVSTENAKDTIRTIDPKARYIRMRNNSDQQMELYVLGFTATTKQDPQINEALMMYDMNLDTYKNLNPGEMIHIKCDDINAVSFFLSGSNENLVSITGLSQDGEKNIVYQGNVGYIKLNKTMFEDFSSLEITTIGKESIHIHQIVRE</sequence>
<dbReference type="InterPro" id="IPR011496">
    <property type="entry name" value="O-GlcNAcase_cat"/>
</dbReference>
<evidence type="ECO:0000256" key="2">
    <source>
        <dbReference type="ARBA" id="ARBA00023295"/>
    </source>
</evidence>
<dbReference type="EC" id="3.2.1.169" evidence="6"/>
<reference evidence="8 10" key="2">
    <citation type="journal article" date="2019" name="Nat. Med.">
        <title>A library of human gut bacterial isolates paired with longitudinal multiomics data enables mechanistic microbiome research.</title>
        <authorList>
            <person name="Poyet M."/>
            <person name="Groussin M."/>
            <person name="Gibbons S.M."/>
            <person name="Avila-Pacheco J."/>
            <person name="Jiang X."/>
            <person name="Kearney S.M."/>
            <person name="Perrotta A.R."/>
            <person name="Berdy B."/>
            <person name="Zhao S."/>
            <person name="Lieberman T.D."/>
            <person name="Swanson P.K."/>
            <person name="Smith M."/>
            <person name="Roesemann S."/>
            <person name="Alexander J.E."/>
            <person name="Rich S.A."/>
            <person name="Livny J."/>
            <person name="Vlamakis H."/>
            <person name="Clish C."/>
            <person name="Bullock K."/>
            <person name="Deik A."/>
            <person name="Scott J."/>
            <person name="Pierce K.A."/>
            <person name="Xavier R.J."/>
            <person name="Alm E.J."/>
        </authorList>
    </citation>
    <scope>NUCLEOTIDE SEQUENCE [LARGE SCALE GENOMIC DNA]</scope>
    <source>
        <strain evidence="8 10">BIOML-A20</strain>
    </source>
</reference>
<evidence type="ECO:0000259" key="5">
    <source>
        <dbReference type="PROSITE" id="PS52009"/>
    </source>
</evidence>
<feature type="signal peptide" evidence="4">
    <location>
        <begin position="1"/>
        <end position="22"/>
    </location>
</feature>
<dbReference type="GO" id="GO:0102571">
    <property type="term" value="F:[protein]-3-O-(N-acetyl-D-glucosaminyl)-L-serine/L-threonine O-N-acetyl-alpha-D-glucosaminase activity"/>
    <property type="evidence" value="ECO:0007669"/>
    <property type="project" value="UniProtKB-EC"/>
</dbReference>
<evidence type="ECO:0000313" key="9">
    <source>
        <dbReference type="Proteomes" id="UP000095591"/>
    </source>
</evidence>
<dbReference type="InterPro" id="IPR017853">
    <property type="entry name" value="GH"/>
</dbReference>
<keyword evidence="4" id="KW-0732">Signal</keyword>
<dbReference type="OrthoDB" id="9760892at2"/>
<dbReference type="PROSITE" id="PS52009">
    <property type="entry name" value="GH84"/>
    <property type="match status" value="1"/>
</dbReference>
<dbReference type="InterPro" id="IPR051822">
    <property type="entry name" value="Glycosyl_Hydrolase_84"/>
</dbReference>
<dbReference type="Proteomes" id="UP001210126">
    <property type="component" value="Unassembled WGS sequence"/>
</dbReference>
<proteinExistence type="inferred from homology"/>
<feature type="domain" description="GH84" evidence="5">
    <location>
        <begin position="149"/>
        <end position="414"/>
    </location>
</feature>
<dbReference type="EMBL" id="CYXP01000001">
    <property type="protein sequence ID" value="CUM77969.1"/>
    <property type="molecule type" value="Genomic_DNA"/>
</dbReference>
<dbReference type="Gene3D" id="1.20.58.460">
    <property type="entry name" value="Hyaluronidase post-catalytic domain-like"/>
    <property type="match status" value="1"/>
</dbReference>
<dbReference type="Gene3D" id="3.30.379.10">
    <property type="entry name" value="Chitobiase/beta-hexosaminidase domain 2-like"/>
    <property type="match status" value="1"/>
</dbReference>
<dbReference type="PANTHER" id="PTHR13170">
    <property type="entry name" value="O-GLCNACASE"/>
    <property type="match status" value="1"/>
</dbReference>
<dbReference type="Pfam" id="PF18344">
    <property type="entry name" value="CBM32"/>
    <property type="match status" value="1"/>
</dbReference>
<dbReference type="InterPro" id="IPR015882">
    <property type="entry name" value="HEX_bac_N"/>
</dbReference>
<dbReference type="RefSeq" id="WP_005856852.1">
    <property type="nucleotide sequence ID" value="NZ_BQOC01000001.1"/>
</dbReference>
<evidence type="ECO:0000256" key="4">
    <source>
        <dbReference type="SAM" id="SignalP"/>
    </source>
</evidence>
<dbReference type="InterPro" id="IPR049478">
    <property type="entry name" value="BT_4395-like_hel"/>
</dbReference>
<dbReference type="Pfam" id="PF21809">
    <property type="entry name" value="Glyco_hydro_84_hel"/>
    <property type="match status" value="1"/>
</dbReference>
<evidence type="ECO:0000313" key="10">
    <source>
        <dbReference type="Proteomes" id="UP000441609"/>
    </source>
</evidence>
<dbReference type="EMBL" id="WKMO01000004">
    <property type="protein sequence ID" value="MSB72728.1"/>
    <property type="molecule type" value="Genomic_DNA"/>
</dbReference>
<evidence type="ECO:0000313" key="8">
    <source>
        <dbReference type="EMBL" id="MSB72728.1"/>
    </source>
</evidence>
<dbReference type="GO" id="GO:0015929">
    <property type="term" value="F:hexosaminidase activity"/>
    <property type="evidence" value="ECO:0007669"/>
    <property type="project" value="UniProtKB-ARBA"/>
</dbReference>
<dbReference type="Gene3D" id="2.60.40.1180">
    <property type="entry name" value="Golgi alpha-mannosidase II"/>
    <property type="match status" value="1"/>
</dbReference>
<gene>
    <name evidence="6" type="ORF">ERS852429_00534</name>
    <name evidence="8" type="ORF">GKD70_05380</name>
    <name evidence="7" type="ORF">PN599_01005</name>
</gene>
<dbReference type="Pfam" id="PF07555">
    <property type="entry name" value="NAGidase"/>
    <property type="match status" value="1"/>
</dbReference>
<feature type="active site" description="Proton donor" evidence="3">
    <location>
        <position position="264"/>
    </location>
</feature>
<evidence type="ECO:0000256" key="1">
    <source>
        <dbReference type="ARBA" id="ARBA00022801"/>
    </source>
</evidence>
<accession>A0A173RK00</accession>
<evidence type="ECO:0000313" key="7">
    <source>
        <dbReference type="EMBL" id="MDB9003580.1"/>
    </source>
</evidence>
<dbReference type="AlphaFoldDB" id="A0A173RK00"/>
<dbReference type="EMBL" id="JAQMPJ010000001">
    <property type="protein sequence ID" value="MDB9003580.1"/>
    <property type="molecule type" value="Genomic_DNA"/>
</dbReference>
<dbReference type="GO" id="GO:1901135">
    <property type="term" value="P:carbohydrate derivative metabolic process"/>
    <property type="evidence" value="ECO:0007669"/>
    <property type="project" value="UniProtKB-ARBA"/>
</dbReference>
<protein>
    <submittedName>
        <fullName evidence="7">Beta-N-acetylglucosaminidase domain-containing protein</fullName>
    </submittedName>
    <submittedName>
        <fullName evidence="8">Glycoside hydrolase</fullName>
    </submittedName>
    <submittedName>
        <fullName evidence="6">O-GlcNAcase BT_4395</fullName>
        <ecNumber evidence="6">3.2.1.169</ecNumber>
    </submittedName>
</protein>
<evidence type="ECO:0000313" key="6">
    <source>
        <dbReference type="EMBL" id="CUM77969.1"/>
    </source>
</evidence>
<name>A0A173RK00_PARDI</name>
<dbReference type="Pfam" id="PF02838">
    <property type="entry name" value="Glyco_hydro_20b"/>
    <property type="match status" value="1"/>
</dbReference>
<feature type="chain" id="PRO_5043136180" evidence="4">
    <location>
        <begin position="23"/>
        <end position="837"/>
    </location>
</feature>
<comment type="similarity">
    <text evidence="3">Belongs to the glycosyl hydrolase 84 family.</text>
</comment>
<organism evidence="6 9">
    <name type="scientific">Parabacteroides distasonis</name>
    <dbReference type="NCBI Taxonomy" id="823"/>
    <lineage>
        <taxon>Bacteria</taxon>
        <taxon>Pseudomonadati</taxon>
        <taxon>Bacteroidota</taxon>
        <taxon>Bacteroidia</taxon>
        <taxon>Bacteroidales</taxon>
        <taxon>Tannerellaceae</taxon>
        <taxon>Parabacteroides</taxon>
    </lineage>
</organism>
<dbReference type="Gene3D" id="3.20.20.80">
    <property type="entry name" value="Glycosidases"/>
    <property type="match status" value="1"/>
</dbReference>
<keyword evidence="2 3" id="KW-0326">Glycosidase</keyword>
<keyword evidence="1 3" id="KW-0378">Hydrolase</keyword>